<protein>
    <submittedName>
        <fullName evidence="2">NrdH-redoxin</fullName>
    </submittedName>
</protein>
<name>A0A1E5E2K5_9VIBR</name>
<dbReference type="RefSeq" id="WP_017025098.1">
    <property type="nucleotide sequence ID" value="NZ_AJYK02000058.1"/>
</dbReference>
<feature type="domain" description="GST N-terminal" evidence="1">
    <location>
        <begin position="39"/>
        <end position="121"/>
    </location>
</feature>
<reference evidence="2 3" key="1">
    <citation type="journal article" date="2012" name="Science">
        <title>Ecological populations of bacteria act as socially cohesive units of antibiotic production and resistance.</title>
        <authorList>
            <person name="Cordero O.X."/>
            <person name="Wildschutte H."/>
            <person name="Kirkup B."/>
            <person name="Proehl S."/>
            <person name="Ngo L."/>
            <person name="Hussain F."/>
            <person name="Le Roux F."/>
            <person name="Mincer T."/>
            <person name="Polz M.F."/>
        </authorList>
    </citation>
    <scope>NUCLEOTIDE SEQUENCE [LARGE SCALE GENOMIC DNA]</scope>
    <source>
        <strain evidence="2 3">1S-45</strain>
    </source>
</reference>
<dbReference type="Proteomes" id="UP000094070">
    <property type="component" value="Unassembled WGS sequence"/>
</dbReference>
<dbReference type="EMBL" id="AJYK02000058">
    <property type="protein sequence ID" value="OEF25749.1"/>
    <property type="molecule type" value="Genomic_DNA"/>
</dbReference>
<gene>
    <name evidence="2" type="ORF">A1QC_08255</name>
</gene>
<evidence type="ECO:0000313" key="2">
    <source>
        <dbReference type="EMBL" id="OEF25749.1"/>
    </source>
</evidence>
<dbReference type="PANTHER" id="PTHR45288:SF1">
    <property type="entry name" value="THIOREDOXIN FAMILY PROTEIN"/>
    <property type="match status" value="1"/>
</dbReference>
<dbReference type="eggNOG" id="COG0695">
    <property type="taxonomic scope" value="Bacteria"/>
</dbReference>
<dbReference type="Gene3D" id="3.40.30.10">
    <property type="entry name" value="Glutaredoxin"/>
    <property type="match status" value="1"/>
</dbReference>
<dbReference type="InterPro" id="IPR004045">
    <property type="entry name" value="Glutathione_S-Trfase_N"/>
</dbReference>
<dbReference type="SUPFAM" id="SSF52833">
    <property type="entry name" value="Thioredoxin-like"/>
    <property type="match status" value="1"/>
</dbReference>
<dbReference type="AlphaFoldDB" id="A0A1E5E2K5"/>
<organism evidence="2 3">
    <name type="scientific">Vibrio rumoiensis 1S-45</name>
    <dbReference type="NCBI Taxonomy" id="1188252"/>
    <lineage>
        <taxon>Bacteria</taxon>
        <taxon>Pseudomonadati</taxon>
        <taxon>Pseudomonadota</taxon>
        <taxon>Gammaproteobacteria</taxon>
        <taxon>Vibrionales</taxon>
        <taxon>Vibrionaceae</taxon>
        <taxon>Vibrio</taxon>
    </lineage>
</organism>
<dbReference type="PANTHER" id="PTHR45288">
    <property type="entry name" value="THIOREDOXIN FAMILY PROTEIN"/>
    <property type="match status" value="1"/>
</dbReference>
<dbReference type="OrthoDB" id="9793736at2"/>
<comment type="caution">
    <text evidence="2">The sequence shown here is derived from an EMBL/GenBank/DDBJ whole genome shotgun (WGS) entry which is preliminary data.</text>
</comment>
<sequence length="121" mass="14023">MAIIRWVLGRIILLLNFIFSPSGTKRSLEEQQKLDEQTQGFTLYQFEACPFCVKVRRAIKRNSLKIELRDAKNNPEHRQQLLEGGGAIKVPCLRIEKQGEVTWMYESNDIIQYLEQDIVGA</sequence>
<dbReference type="Pfam" id="PF13417">
    <property type="entry name" value="GST_N_3"/>
    <property type="match status" value="1"/>
</dbReference>
<evidence type="ECO:0000313" key="3">
    <source>
        <dbReference type="Proteomes" id="UP000094070"/>
    </source>
</evidence>
<keyword evidence="3" id="KW-1185">Reference proteome</keyword>
<proteinExistence type="predicted"/>
<dbReference type="PROSITE" id="PS50404">
    <property type="entry name" value="GST_NTER"/>
    <property type="match status" value="1"/>
</dbReference>
<dbReference type="STRING" id="1188252.A1QC_08255"/>
<evidence type="ECO:0000259" key="1">
    <source>
        <dbReference type="PROSITE" id="PS50404"/>
    </source>
</evidence>
<dbReference type="PROSITE" id="PS51354">
    <property type="entry name" value="GLUTAREDOXIN_2"/>
    <property type="match status" value="1"/>
</dbReference>
<accession>A0A1E5E2K5</accession>
<dbReference type="InterPro" id="IPR036249">
    <property type="entry name" value="Thioredoxin-like_sf"/>
</dbReference>